<accession>A0AA39FJ55</accession>
<dbReference type="EMBL" id="JAQQBS010000003">
    <property type="protein sequence ID" value="KAK0170567.1"/>
    <property type="molecule type" value="Genomic_DNA"/>
</dbReference>
<evidence type="ECO:0000313" key="1">
    <source>
        <dbReference type="EMBL" id="KAK0170567.1"/>
    </source>
</evidence>
<reference evidence="1" key="2">
    <citation type="submission" date="2023-03" db="EMBL/GenBank/DDBJ databases">
        <authorList>
            <person name="Inwood S.N."/>
            <person name="Skelly J.G."/>
            <person name="Guhlin J."/>
            <person name="Harrop T.W.R."/>
            <person name="Goldson S.G."/>
            <person name="Dearden P.K."/>
        </authorList>
    </citation>
    <scope>NUCLEOTIDE SEQUENCE</scope>
    <source>
        <strain evidence="1">Irish</strain>
        <tissue evidence="1">Whole body</tissue>
    </source>
</reference>
<organism evidence="1 2">
    <name type="scientific">Microctonus aethiopoides</name>
    <dbReference type="NCBI Taxonomy" id="144406"/>
    <lineage>
        <taxon>Eukaryota</taxon>
        <taxon>Metazoa</taxon>
        <taxon>Ecdysozoa</taxon>
        <taxon>Arthropoda</taxon>
        <taxon>Hexapoda</taxon>
        <taxon>Insecta</taxon>
        <taxon>Pterygota</taxon>
        <taxon>Neoptera</taxon>
        <taxon>Endopterygota</taxon>
        <taxon>Hymenoptera</taxon>
        <taxon>Apocrita</taxon>
        <taxon>Ichneumonoidea</taxon>
        <taxon>Braconidae</taxon>
        <taxon>Euphorinae</taxon>
        <taxon>Microctonus</taxon>
    </lineage>
</organism>
<evidence type="ECO:0000313" key="2">
    <source>
        <dbReference type="Proteomes" id="UP001168990"/>
    </source>
</evidence>
<name>A0AA39FJ55_9HYME</name>
<keyword evidence="2" id="KW-1185">Reference proteome</keyword>
<dbReference type="AlphaFoldDB" id="A0AA39FJ55"/>
<proteinExistence type="predicted"/>
<comment type="caution">
    <text evidence="1">The sequence shown here is derived from an EMBL/GenBank/DDBJ whole genome shotgun (WGS) entry which is preliminary data.</text>
</comment>
<reference evidence="1" key="1">
    <citation type="journal article" date="2023" name="bioRxiv">
        <title>Scaffold-level genome assemblies of two parasitoid biocontrol wasps reveal the parthenogenesis mechanism and an associated novel virus.</title>
        <authorList>
            <person name="Inwood S."/>
            <person name="Skelly J."/>
            <person name="Guhlin J."/>
            <person name="Harrop T."/>
            <person name="Goldson S."/>
            <person name="Dearden P."/>
        </authorList>
    </citation>
    <scope>NUCLEOTIDE SEQUENCE</scope>
    <source>
        <strain evidence="1">Irish</strain>
        <tissue evidence="1">Whole body</tissue>
    </source>
</reference>
<sequence>MRLFRCSNHVQKSHFRLIGGQNEIYFITYTVFSKDSDNKPSSEASSLFDCFDKFETINSDSEFSIHEAMYKQLSYFDPATFKDIAKLDEKQFPGDVLSSI</sequence>
<gene>
    <name evidence="1" type="ORF">PV328_008404</name>
</gene>
<protein>
    <submittedName>
        <fullName evidence="1">Uncharacterized protein</fullName>
    </submittedName>
</protein>
<dbReference type="Proteomes" id="UP001168990">
    <property type="component" value="Unassembled WGS sequence"/>
</dbReference>